<keyword evidence="2" id="KW-0732">Signal</keyword>
<evidence type="ECO:0000259" key="4">
    <source>
        <dbReference type="PROSITE" id="PS51864"/>
    </source>
</evidence>
<evidence type="ECO:0000256" key="2">
    <source>
        <dbReference type="RuleBase" id="RU361183"/>
    </source>
</evidence>
<evidence type="ECO:0000259" key="3">
    <source>
        <dbReference type="PROSITE" id="PS50060"/>
    </source>
</evidence>
<evidence type="ECO:0000256" key="1">
    <source>
        <dbReference type="PROSITE-ProRule" id="PRU01211"/>
    </source>
</evidence>
<dbReference type="Proteomes" id="UP001152759">
    <property type="component" value="Chromosome 4"/>
</dbReference>
<proteinExistence type="predicted"/>
<dbReference type="InterPro" id="IPR034035">
    <property type="entry name" value="Astacin-like_dom"/>
</dbReference>
<dbReference type="Gene3D" id="3.40.390.10">
    <property type="entry name" value="Collagenase (Catalytic Domain)"/>
    <property type="match status" value="1"/>
</dbReference>
<keyword evidence="2" id="KW-0479">Metal-binding</keyword>
<feature type="domain" description="Peptidase M12A" evidence="4">
    <location>
        <begin position="58"/>
        <end position="260"/>
    </location>
</feature>
<dbReference type="SUPFAM" id="SSF55486">
    <property type="entry name" value="Metalloproteases ('zincins'), catalytic domain"/>
    <property type="match status" value="1"/>
</dbReference>
<evidence type="ECO:0000313" key="6">
    <source>
        <dbReference type="Proteomes" id="UP001152759"/>
    </source>
</evidence>
<keyword evidence="2" id="KW-0645">Protease</keyword>
<dbReference type="SUPFAM" id="SSF49899">
    <property type="entry name" value="Concanavalin A-like lectins/glucanases"/>
    <property type="match status" value="1"/>
</dbReference>
<gene>
    <name evidence="5" type="ORF">BEMITA_LOCUS8093</name>
</gene>
<dbReference type="PRINTS" id="PR00480">
    <property type="entry name" value="ASTACIN"/>
</dbReference>
<comment type="cofactor">
    <cofactor evidence="2">
        <name>Zn(2+)</name>
        <dbReference type="ChEBI" id="CHEBI:29105"/>
    </cofactor>
    <text evidence="2">Binds 1 zinc ion per subunit.</text>
</comment>
<dbReference type="GO" id="GO:0004222">
    <property type="term" value="F:metalloendopeptidase activity"/>
    <property type="evidence" value="ECO:0007669"/>
    <property type="project" value="UniProtKB-UniRule"/>
</dbReference>
<dbReference type="SMART" id="SM00235">
    <property type="entry name" value="ZnMc"/>
    <property type="match status" value="1"/>
</dbReference>
<dbReference type="CDD" id="cd04280">
    <property type="entry name" value="ZnMc_astacin_like"/>
    <property type="match status" value="1"/>
</dbReference>
<dbReference type="Pfam" id="PF01400">
    <property type="entry name" value="Astacin"/>
    <property type="match status" value="1"/>
</dbReference>
<dbReference type="GO" id="GO:0006508">
    <property type="term" value="P:proteolysis"/>
    <property type="evidence" value="ECO:0007669"/>
    <property type="project" value="UniProtKB-KW"/>
</dbReference>
<keyword evidence="6" id="KW-1185">Reference proteome</keyword>
<keyword evidence="2" id="KW-0862">Zinc</keyword>
<dbReference type="PANTHER" id="PTHR10127">
    <property type="entry name" value="DISCOIDIN, CUB, EGF, LAMININ , AND ZINC METALLOPROTEASE DOMAIN CONTAINING"/>
    <property type="match status" value="1"/>
</dbReference>
<dbReference type="AlphaFoldDB" id="A0A9P0CC72"/>
<dbReference type="InterPro" id="IPR001506">
    <property type="entry name" value="Peptidase_M12A"/>
</dbReference>
<sequence>MRWISLVLTLMFIIKVLTDNPDPFHKEYLQISEPEDEFKVTGTGAFHEVLTKEVLSKKRLKNARGLWPMAVIVFKIDEGVGCPSSSKCNMALKVMAYYEATTCIRFKEWTGETDYVTLIDWEDPLACLANVGRLGGEQWVLLPSSCWNEGILLHEFGHVLGFWDEHNRYDRDKYIRVLFDNIKPAAHPFFDKAPKNLINILGEHMDFDSIMMYTMYAFAKDRKSPSFEPVETGKVIMDIWKKNKLSAGDIRRITKMYRCKGKNQKPRFPLNVICSFDDNPCGFKGAGTDENKKAWSWTPKRRDTETRQLIGGYLYSDIGTARHDDAFAWTINFHSVSPLDKYRSKFGCVSFSYVVLVDYRVTLKLLMTNLDFSHQNVFDDESTIELWRVTVDQNVRRFLRWQRVSVPISVTNPFALTFKSKFEDKTATGSIWLDDFELKYAPCLNPMSIASEVDHQKSRREVPKSILMQILERVDRFYRDRDSNSRRSSLLRYWSRASSRP</sequence>
<dbReference type="EMBL" id="OU963865">
    <property type="protein sequence ID" value="CAH0771335.1"/>
    <property type="molecule type" value="Genomic_DNA"/>
</dbReference>
<dbReference type="Pfam" id="PF00629">
    <property type="entry name" value="MAM"/>
    <property type="match status" value="1"/>
</dbReference>
<dbReference type="Gene3D" id="2.60.120.200">
    <property type="match status" value="1"/>
</dbReference>
<dbReference type="PROSITE" id="PS50060">
    <property type="entry name" value="MAM_2"/>
    <property type="match status" value="1"/>
</dbReference>
<dbReference type="EC" id="3.4.24.-" evidence="2"/>
<reference evidence="5" key="1">
    <citation type="submission" date="2021-12" db="EMBL/GenBank/DDBJ databases">
        <authorList>
            <person name="King R."/>
        </authorList>
    </citation>
    <scope>NUCLEOTIDE SEQUENCE</scope>
</reference>
<organism evidence="5 6">
    <name type="scientific">Bemisia tabaci</name>
    <name type="common">Sweetpotato whitefly</name>
    <name type="synonym">Aleurodes tabaci</name>
    <dbReference type="NCBI Taxonomy" id="7038"/>
    <lineage>
        <taxon>Eukaryota</taxon>
        <taxon>Metazoa</taxon>
        <taxon>Ecdysozoa</taxon>
        <taxon>Arthropoda</taxon>
        <taxon>Hexapoda</taxon>
        <taxon>Insecta</taxon>
        <taxon>Pterygota</taxon>
        <taxon>Neoptera</taxon>
        <taxon>Paraneoptera</taxon>
        <taxon>Hemiptera</taxon>
        <taxon>Sternorrhyncha</taxon>
        <taxon>Aleyrodoidea</taxon>
        <taxon>Aleyrodidae</taxon>
        <taxon>Aleyrodinae</taxon>
        <taxon>Bemisia</taxon>
    </lineage>
</organism>
<dbReference type="PROSITE" id="PS51864">
    <property type="entry name" value="ASTACIN"/>
    <property type="match status" value="1"/>
</dbReference>
<dbReference type="InterPro" id="IPR000998">
    <property type="entry name" value="MAM_dom"/>
</dbReference>
<dbReference type="GO" id="GO:0008270">
    <property type="term" value="F:zinc ion binding"/>
    <property type="evidence" value="ECO:0007669"/>
    <property type="project" value="InterPro"/>
</dbReference>
<dbReference type="InterPro" id="IPR006026">
    <property type="entry name" value="Peptidase_Metallo"/>
</dbReference>
<keyword evidence="2" id="KW-0482">Metalloprotease</keyword>
<comment type="caution">
    <text evidence="1">Lacks conserved residue(s) required for the propagation of feature annotation.</text>
</comment>
<dbReference type="PANTHER" id="PTHR10127:SF850">
    <property type="entry name" value="METALLOENDOPEPTIDASE"/>
    <property type="match status" value="1"/>
</dbReference>
<feature type="active site" evidence="1">
    <location>
        <position position="155"/>
    </location>
</feature>
<dbReference type="GO" id="GO:0016020">
    <property type="term" value="C:membrane"/>
    <property type="evidence" value="ECO:0007669"/>
    <property type="project" value="InterPro"/>
</dbReference>
<feature type="chain" id="PRO_5040544134" description="Metalloendopeptidase" evidence="2">
    <location>
        <begin position="19"/>
        <end position="501"/>
    </location>
</feature>
<accession>A0A9P0CC72</accession>
<evidence type="ECO:0000313" key="5">
    <source>
        <dbReference type="EMBL" id="CAH0771335.1"/>
    </source>
</evidence>
<keyword evidence="2" id="KW-0378">Hydrolase</keyword>
<dbReference type="InterPro" id="IPR013320">
    <property type="entry name" value="ConA-like_dom_sf"/>
</dbReference>
<dbReference type="InterPro" id="IPR024079">
    <property type="entry name" value="MetalloPept_cat_dom_sf"/>
</dbReference>
<feature type="signal peptide" evidence="2">
    <location>
        <begin position="1"/>
        <end position="18"/>
    </location>
</feature>
<feature type="domain" description="MAM" evidence="3">
    <location>
        <begin position="272"/>
        <end position="445"/>
    </location>
</feature>
<protein>
    <recommendedName>
        <fullName evidence="2">Metalloendopeptidase</fullName>
        <ecNumber evidence="2">3.4.24.-</ecNumber>
    </recommendedName>
</protein>
<name>A0A9P0CC72_BEMTA</name>